<organism evidence="1 2">
    <name type="scientific">Xylaria curta</name>
    <dbReference type="NCBI Taxonomy" id="42375"/>
    <lineage>
        <taxon>Eukaryota</taxon>
        <taxon>Fungi</taxon>
        <taxon>Dikarya</taxon>
        <taxon>Ascomycota</taxon>
        <taxon>Pezizomycotina</taxon>
        <taxon>Sordariomycetes</taxon>
        <taxon>Xylariomycetidae</taxon>
        <taxon>Xylariales</taxon>
        <taxon>Xylariaceae</taxon>
        <taxon>Xylaria</taxon>
    </lineage>
</organism>
<accession>A0ACC1P094</accession>
<dbReference type="EMBL" id="JAPDGR010001255">
    <property type="protein sequence ID" value="KAJ2984633.1"/>
    <property type="molecule type" value="Genomic_DNA"/>
</dbReference>
<dbReference type="Proteomes" id="UP001143856">
    <property type="component" value="Unassembled WGS sequence"/>
</dbReference>
<reference evidence="1" key="1">
    <citation type="submission" date="2022-10" db="EMBL/GenBank/DDBJ databases">
        <title>Genome Sequence of Xylaria curta.</title>
        <authorList>
            <person name="Buettner E."/>
        </authorList>
    </citation>
    <scope>NUCLEOTIDE SEQUENCE</scope>
    <source>
        <strain evidence="1">Babe10</strain>
    </source>
</reference>
<evidence type="ECO:0000313" key="2">
    <source>
        <dbReference type="Proteomes" id="UP001143856"/>
    </source>
</evidence>
<evidence type="ECO:0000313" key="1">
    <source>
        <dbReference type="EMBL" id="KAJ2984633.1"/>
    </source>
</evidence>
<protein>
    <submittedName>
        <fullName evidence="1">Uncharacterized protein</fullName>
    </submittedName>
</protein>
<proteinExistence type="predicted"/>
<sequence length="271" mass="28330">MDITGNAIVFGGGIGRATALAFAEAGAVGLLIADINLEAAQSVTNELRGAAKQAGFRAEAIEVDVRLQESVDAAFKKMVESFGRIDYCVTCAGVPVRTPLPTADANVPEFLNAQNVNVTGTFFVIRASLAIMRSQEPRPNFPELPSRGNTRGSVVALGSSLSIGAAPCFVQYTTSKHAVIGLVRTAALDGVKDDIRVNCVCPTWVESNMTKELERDIPGIKASMAPGIPIGRLGRPEEIADAVLFLCSPRASLITGTALAADGGMTVNLAK</sequence>
<name>A0ACC1P094_9PEZI</name>
<comment type="caution">
    <text evidence="1">The sequence shown here is derived from an EMBL/GenBank/DDBJ whole genome shotgun (WGS) entry which is preliminary data.</text>
</comment>
<gene>
    <name evidence="1" type="ORF">NUW58_g5956</name>
</gene>
<keyword evidence="2" id="KW-1185">Reference proteome</keyword>